<evidence type="ECO:0000256" key="5">
    <source>
        <dbReference type="ARBA" id="ARBA00023136"/>
    </source>
</evidence>
<dbReference type="Pfam" id="PF03062">
    <property type="entry name" value="MBOAT"/>
    <property type="match status" value="1"/>
</dbReference>
<proteinExistence type="inferred from homology"/>
<evidence type="ECO:0000256" key="1">
    <source>
        <dbReference type="ARBA" id="ARBA00004141"/>
    </source>
</evidence>
<dbReference type="InterPro" id="IPR004299">
    <property type="entry name" value="MBOAT_fam"/>
</dbReference>
<evidence type="ECO:0000256" key="4">
    <source>
        <dbReference type="ARBA" id="ARBA00022989"/>
    </source>
</evidence>
<dbReference type="OrthoDB" id="420606at2759"/>
<evidence type="ECO:0000256" key="6">
    <source>
        <dbReference type="SAM" id="Phobius"/>
    </source>
</evidence>
<dbReference type="GO" id="GO:0008374">
    <property type="term" value="F:O-acyltransferase activity"/>
    <property type="evidence" value="ECO:0007669"/>
    <property type="project" value="TreeGrafter"/>
</dbReference>
<comment type="subcellular location">
    <subcellularLocation>
        <location evidence="1">Membrane</location>
        <topology evidence="1">Multi-pass membrane protein</topology>
    </subcellularLocation>
</comment>
<evidence type="ECO:0000313" key="7">
    <source>
        <dbReference type="EMBL" id="QLL30336.1"/>
    </source>
</evidence>
<feature type="transmembrane region" description="Helical" evidence="6">
    <location>
        <begin position="536"/>
        <end position="556"/>
    </location>
</feature>
<protein>
    <recommendedName>
        <fullName evidence="9">Glycerol uptake protein 1</fullName>
    </recommendedName>
</protein>
<evidence type="ECO:0008006" key="9">
    <source>
        <dbReference type="Google" id="ProtNLM"/>
    </source>
</evidence>
<keyword evidence="8" id="KW-1185">Reference proteome</keyword>
<evidence type="ECO:0000313" key="8">
    <source>
        <dbReference type="Proteomes" id="UP000515788"/>
    </source>
</evidence>
<dbReference type="InterPro" id="IPR051085">
    <property type="entry name" value="MB_O-acyltransferase"/>
</dbReference>
<dbReference type="RefSeq" id="XP_037137011.1">
    <property type="nucleotide sequence ID" value="XM_037281116.1"/>
</dbReference>
<dbReference type="EMBL" id="CP059246">
    <property type="protein sequence ID" value="QLL30336.1"/>
    <property type="molecule type" value="Genomic_DNA"/>
</dbReference>
<dbReference type="GeneID" id="59323433"/>
<evidence type="ECO:0000256" key="3">
    <source>
        <dbReference type="ARBA" id="ARBA00022692"/>
    </source>
</evidence>
<keyword evidence="3 6" id="KW-0812">Transmembrane</keyword>
<dbReference type="PANTHER" id="PTHR13285">
    <property type="entry name" value="ACYLTRANSFERASE"/>
    <property type="match status" value="1"/>
</dbReference>
<evidence type="ECO:0000256" key="2">
    <source>
        <dbReference type="ARBA" id="ARBA00010323"/>
    </source>
</evidence>
<gene>
    <name evidence="7" type="ORF">HG536_0A01530</name>
</gene>
<dbReference type="AlphaFoldDB" id="A0A7G3ZA00"/>
<comment type="similarity">
    <text evidence="2">Belongs to the membrane-bound acyltransferase family.</text>
</comment>
<feature type="transmembrane region" description="Helical" evidence="6">
    <location>
        <begin position="505"/>
        <end position="524"/>
    </location>
</feature>
<feature type="transmembrane region" description="Helical" evidence="6">
    <location>
        <begin position="576"/>
        <end position="595"/>
    </location>
</feature>
<dbReference type="GO" id="GO:0006506">
    <property type="term" value="P:GPI anchor biosynthetic process"/>
    <property type="evidence" value="ECO:0007669"/>
    <property type="project" value="TreeGrafter"/>
</dbReference>
<organism evidence="7 8">
    <name type="scientific">Torulaspora globosa</name>
    <dbReference type="NCBI Taxonomy" id="48254"/>
    <lineage>
        <taxon>Eukaryota</taxon>
        <taxon>Fungi</taxon>
        <taxon>Dikarya</taxon>
        <taxon>Ascomycota</taxon>
        <taxon>Saccharomycotina</taxon>
        <taxon>Saccharomycetes</taxon>
        <taxon>Saccharomycetales</taxon>
        <taxon>Saccharomycetaceae</taxon>
        <taxon>Torulaspora</taxon>
    </lineage>
</organism>
<dbReference type="PANTHER" id="PTHR13285:SF18">
    <property type="entry name" value="PROTEIN-CYSTEINE N-PALMITOYLTRANSFERASE RASP"/>
    <property type="match status" value="1"/>
</dbReference>
<dbReference type="GO" id="GO:0005783">
    <property type="term" value="C:endoplasmic reticulum"/>
    <property type="evidence" value="ECO:0007669"/>
    <property type="project" value="TreeGrafter"/>
</dbReference>
<name>A0A7G3ZA00_9SACH</name>
<dbReference type="Proteomes" id="UP000515788">
    <property type="component" value="Chromosome 1"/>
</dbReference>
<accession>A0A7G3ZA00</accession>
<dbReference type="GO" id="GO:0016020">
    <property type="term" value="C:membrane"/>
    <property type="evidence" value="ECO:0007669"/>
    <property type="project" value="UniProtKB-SubCell"/>
</dbReference>
<keyword evidence="5 6" id="KW-0472">Membrane</keyword>
<keyword evidence="4 6" id="KW-1133">Transmembrane helix</keyword>
<feature type="transmembrane region" description="Helical" evidence="6">
    <location>
        <begin position="404"/>
        <end position="423"/>
    </location>
</feature>
<feature type="transmembrane region" description="Helical" evidence="6">
    <location>
        <begin position="483"/>
        <end position="499"/>
    </location>
</feature>
<dbReference type="KEGG" id="tgb:HG536_0A01530"/>
<feature type="transmembrane region" description="Helical" evidence="6">
    <location>
        <begin position="329"/>
        <end position="348"/>
    </location>
</feature>
<feature type="transmembrane region" description="Helical" evidence="6">
    <location>
        <begin position="369"/>
        <end position="392"/>
    </location>
</feature>
<reference evidence="7 8" key="1">
    <citation type="submission" date="2020-06" db="EMBL/GenBank/DDBJ databases">
        <title>The yeast mating-type switching endonuclease HO is a domesticated member of an unorthodox homing genetic element family.</title>
        <authorList>
            <person name="Coughlan A.Y."/>
            <person name="Lombardi L."/>
            <person name="Braun-Galleani S."/>
            <person name="Martos A.R."/>
            <person name="Galeote V."/>
            <person name="Bigey F."/>
            <person name="Dequin S."/>
            <person name="Byrne K.P."/>
            <person name="Wolfe K.H."/>
        </authorList>
    </citation>
    <scope>NUCLEOTIDE SEQUENCE [LARGE SCALE GENOMIC DNA]</scope>
    <source>
        <strain evidence="7 8">CBS764</strain>
    </source>
</reference>
<sequence>MGSRACMKLWIEGAVSWVYMARIMQNVERFLSVESLDGRLKPCSRDVKYQNKENDGDGSKLNGKVLTTQPSRWGTWEFRFYYLAFIVVLPLMLKAVMEASSELNPNYPRYAGMLSKGWIFGRKVDNSDSQYRFFRDNLPLLIALMLGHTVVKRVVRYATGASKLSFDFGFGLCFLYAAHGVNSVRILLHMLVMYSIAHLLKNERKLATVLSWTYGIGTLFINDKFRNYPFSNFISCLSFLDTGYKGIIHRWDVFFNFTLLRMLSYNMDFLERWSSIRQNQPSTSSADASTNDARISSDSFESSATSTVLNERQRLVAPHNIQDYGVINYIAYITYTPLLIAGPIVTFNDYVYQSRNTLPSINVRYITSYAIRFAICILTMEMVLHFAYVVAISKTKAWTGDTPFQISMIGLFNLNIIWLKLLIPWRLFRLWALIDGIDAPENMIRCVDNNYSALAFWRAWHRSYNKWVVRYIYIQLGGSKNRILSSLAVFSFVAIWHDIQLKLLLWGWLIVIFLLPELFATQFFARYRNRPWYRHLCAAGAVINIWMMMIANLFGFCLGSDGTMVFLRDLFGTLPGITFAVTASGALFIAVQIMFEQREHERRHGINLKC</sequence>